<name>A0A1M5HV18_9BACT</name>
<proteinExistence type="predicted"/>
<dbReference type="AlphaFoldDB" id="A0A1M5HV18"/>
<accession>A0A1M5HV18</accession>
<evidence type="ECO:0000313" key="1">
    <source>
        <dbReference type="EMBL" id="SHG19788.1"/>
    </source>
</evidence>
<dbReference type="RefSeq" id="WP_143157455.1">
    <property type="nucleotide sequence ID" value="NZ_FQUO01000020.1"/>
</dbReference>
<sequence length="126" mass="14538">MEDKKGNESAELVRTLLLSKGHGQFDLLPLVIENRFLLREKPIVLLKMIYKQLQLTPDDFNSNSFRNWLARYRKTAVSTRADYQQVDKAAGHQAVTNSVEQPFSLTDPSTLVREKESLLRRPIKPK</sequence>
<keyword evidence="2" id="KW-1185">Reference proteome</keyword>
<protein>
    <submittedName>
        <fullName evidence="1">Uncharacterized protein</fullName>
    </submittedName>
</protein>
<dbReference type="Proteomes" id="UP000184368">
    <property type="component" value="Unassembled WGS sequence"/>
</dbReference>
<evidence type="ECO:0000313" key="2">
    <source>
        <dbReference type="Proteomes" id="UP000184368"/>
    </source>
</evidence>
<reference evidence="1 2" key="1">
    <citation type="submission" date="2016-11" db="EMBL/GenBank/DDBJ databases">
        <authorList>
            <person name="Jaros S."/>
            <person name="Januszkiewicz K."/>
            <person name="Wedrychowicz H."/>
        </authorList>
    </citation>
    <scope>NUCLEOTIDE SEQUENCE [LARGE SCALE GENOMIC DNA]</scope>
    <source>
        <strain evidence="1 2">DSM 26897</strain>
    </source>
</reference>
<dbReference type="EMBL" id="FQUO01000020">
    <property type="protein sequence ID" value="SHG19788.1"/>
    <property type="molecule type" value="Genomic_DNA"/>
</dbReference>
<organism evidence="1 2">
    <name type="scientific">Cnuella takakiae</name>
    <dbReference type="NCBI Taxonomy" id="1302690"/>
    <lineage>
        <taxon>Bacteria</taxon>
        <taxon>Pseudomonadati</taxon>
        <taxon>Bacteroidota</taxon>
        <taxon>Chitinophagia</taxon>
        <taxon>Chitinophagales</taxon>
        <taxon>Chitinophagaceae</taxon>
        <taxon>Cnuella</taxon>
    </lineage>
</organism>
<dbReference type="STRING" id="1302690.BUE76_00240"/>
<gene>
    <name evidence="1" type="ORF">SAMN05444008_12073</name>
</gene>